<proteinExistence type="predicted"/>
<reference evidence="1" key="2">
    <citation type="journal article" date="2015" name="Data Brief">
        <title>Shoot transcriptome of the giant reed, Arundo donax.</title>
        <authorList>
            <person name="Barrero R.A."/>
            <person name="Guerrero F.D."/>
            <person name="Moolhuijzen P."/>
            <person name="Goolsby J.A."/>
            <person name="Tidwell J."/>
            <person name="Bellgard S.E."/>
            <person name="Bellgard M.I."/>
        </authorList>
    </citation>
    <scope>NUCLEOTIDE SEQUENCE</scope>
    <source>
        <tissue evidence="1">Shoot tissue taken approximately 20 cm above the soil surface</tissue>
    </source>
</reference>
<organism evidence="1">
    <name type="scientific">Arundo donax</name>
    <name type="common">Giant reed</name>
    <name type="synonym">Donax arundinaceus</name>
    <dbReference type="NCBI Taxonomy" id="35708"/>
    <lineage>
        <taxon>Eukaryota</taxon>
        <taxon>Viridiplantae</taxon>
        <taxon>Streptophyta</taxon>
        <taxon>Embryophyta</taxon>
        <taxon>Tracheophyta</taxon>
        <taxon>Spermatophyta</taxon>
        <taxon>Magnoliopsida</taxon>
        <taxon>Liliopsida</taxon>
        <taxon>Poales</taxon>
        <taxon>Poaceae</taxon>
        <taxon>PACMAD clade</taxon>
        <taxon>Arundinoideae</taxon>
        <taxon>Arundineae</taxon>
        <taxon>Arundo</taxon>
    </lineage>
</organism>
<dbReference type="AlphaFoldDB" id="A0A0A9DA30"/>
<dbReference type="EMBL" id="GBRH01215370">
    <property type="protein sequence ID" value="JAD82525.1"/>
    <property type="molecule type" value="Transcribed_RNA"/>
</dbReference>
<reference evidence="1" key="1">
    <citation type="submission" date="2014-09" db="EMBL/GenBank/DDBJ databases">
        <authorList>
            <person name="Magalhaes I.L.F."/>
            <person name="Oliveira U."/>
            <person name="Santos F.R."/>
            <person name="Vidigal T.H.D.A."/>
            <person name="Brescovit A.D."/>
            <person name="Santos A.J."/>
        </authorList>
    </citation>
    <scope>NUCLEOTIDE SEQUENCE</scope>
    <source>
        <tissue evidence="1">Shoot tissue taken approximately 20 cm above the soil surface</tissue>
    </source>
</reference>
<name>A0A0A9DA30_ARUDO</name>
<sequence length="51" mass="5881">MVDEFSEVFKLVTLEVYNHSLLYVPTAQPMICPRQNNLNCLCHCCVPICNH</sequence>
<evidence type="ECO:0000313" key="1">
    <source>
        <dbReference type="EMBL" id="JAD82525.1"/>
    </source>
</evidence>
<accession>A0A0A9DA30</accession>
<protein>
    <submittedName>
        <fullName evidence="1">Uncharacterized protein</fullName>
    </submittedName>
</protein>